<name>K3YAV9_SETIT</name>
<dbReference type="Proteomes" id="UP000004995">
    <property type="component" value="Unassembled WGS sequence"/>
</dbReference>
<reference evidence="1" key="2">
    <citation type="submission" date="2018-08" db="UniProtKB">
        <authorList>
            <consortium name="EnsemblPlants"/>
        </authorList>
    </citation>
    <scope>IDENTIFICATION</scope>
    <source>
        <strain evidence="1">Yugu1</strain>
    </source>
</reference>
<accession>K3YAV9</accession>
<dbReference type="InParanoid" id="K3YAV9"/>
<dbReference type="HOGENOM" id="CLU_2042116_0_0_1"/>
<dbReference type="AlphaFoldDB" id="K3YAV9"/>
<sequence>MGDFPASVNSILLSVCKVWQYTVKMGRKCSGPLGMGRNKCVPAIHVTTRAAAAAQWWWRRRRGRTGEVACCAASYRRELWEYHRASSRRYTGYLLPNFPGRFDRARHGRNAEARHVYLEML</sequence>
<evidence type="ECO:0000313" key="2">
    <source>
        <dbReference type="Proteomes" id="UP000004995"/>
    </source>
</evidence>
<organism evidence="1 2">
    <name type="scientific">Setaria italica</name>
    <name type="common">Foxtail millet</name>
    <name type="synonym">Panicum italicum</name>
    <dbReference type="NCBI Taxonomy" id="4555"/>
    <lineage>
        <taxon>Eukaryota</taxon>
        <taxon>Viridiplantae</taxon>
        <taxon>Streptophyta</taxon>
        <taxon>Embryophyta</taxon>
        <taxon>Tracheophyta</taxon>
        <taxon>Spermatophyta</taxon>
        <taxon>Magnoliopsida</taxon>
        <taxon>Liliopsida</taxon>
        <taxon>Poales</taxon>
        <taxon>Poaceae</taxon>
        <taxon>PACMAD clade</taxon>
        <taxon>Panicoideae</taxon>
        <taxon>Panicodae</taxon>
        <taxon>Paniceae</taxon>
        <taxon>Cenchrinae</taxon>
        <taxon>Setaria</taxon>
    </lineage>
</organism>
<keyword evidence="2" id="KW-1185">Reference proteome</keyword>
<dbReference type="EMBL" id="AGNK02004518">
    <property type="status" value="NOT_ANNOTATED_CDS"/>
    <property type="molecule type" value="Genomic_DNA"/>
</dbReference>
<dbReference type="Gramene" id="KQK99076">
    <property type="protein sequence ID" value="KQK99076"/>
    <property type="gene ID" value="SETIT_011351mg"/>
</dbReference>
<proteinExistence type="predicted"/>
<evidence type="ECO:0000313" key="1">
    <source>
        <dbReference type="EnsemblPlants" id="KQK99076"/>
    </source>
</evidence>
<dbReference type="EnsemblPlants" id="KQK99076">
    <property type="protein sequence ID" value="KQK99076"/>
    <property type="gene ID" value="SETIT_011351mg"/>
</dbReference>
<protein>
    <submittedName>
        <fullName evidence="1">Uncharacterized protein</fullName>
    </submittedName>
</protein>
<reference evidence="2" key="1">
    <citation type="journal article" date="2012" name="Nat. Biotechnol.">
        <title>Reference genome sequence of the model plant Setaria.</title>
        <authorList>
            <person name="Bennetzen J.L."/>
            <person name="Schmutz J."/>
            <person name="Wang H."/>
            <person name="Percifield R."/>
            <person name="Hawkins J."/>
            <person name="Pontaroli A.C."/>
            <person name="Estep M."/>
            <person name="Feng L."/>
            <person name="Vaughn J.N."/>
            <person name="Grimwood J."/>
            <person name="Jenkins J."/>
            <person name="Barry K."/>
            <person name="Lindquist E."/>
            <person name="Hellsten U."/>
            <person name="Deshpande S."/>
            <person name="Wang X."/>
            <person name="Wu X."/>
            <person name="Mitros T."/>
            <person name="Triplett J."/>
            <person name="Yang X."/>
            <person name="Ye C.Y."/>
            <person name="Mauro-Herrera M."/>
            <person name="Wang L."/>
            <person name="Li P."/>
            <person name="Sharma M."/>
            <person name="Sharma R."/>
            <person name="Ronald P.C."/>
            <person name="Panaud O."/>
            <person name="Kellogg E.A."/>
            <person name="Brutnell T.P."/>
            <person name="Doust A.N."/>
            <person name="Tuskan G.A."/>
            <person name="Rokhsar D."/>
            <person name="Devos K.M."/>
        </authorList>
    </citation>
    <scope>NUCLEOTIDE SEQUENCE [LARGE SCALE GENOMIC DNA]</scope>
    <source>
        <strain evidence="2">cv. Yugu1</strain>
    </source>
</reference>